<dbReference type="GeneID" id="5889110"/>
<dbReference type="PANTHER" id="PTHR10803">
    <property type="entry name" value="ARSENICAL PUMP-DRIVING ATPASE ARSENITE-TRANSLOCATING ATPASE"/>
    <property type="match status" value="1"/>
</dbReference>
<evidence type="ECO:0000313" key="3">
    <source>
        <dbReference type="EMBL" id="EDQ91208.1"/>
    </source>
</evidence>
<evidence type="ECO:0000256" key="1">
    <source>
        <dbReference type="ARBA" id="ARBA00011040"/>
    </source>
</evidence>
<dbReference type="AlphaFoldDB" id="A9UT96"/>
<dbReference type="PANTHER" id="PTHR10803:SF3">
    <property type="entry name" value="ATPASE GET3"/>
    <property type="match status" value="1"/>
</dbReference>
<dbReference type="SUPFAM" id="SSF52540">
    <property type="entry name" value="P-loop containing nucleoside triphosphate hydrolases"/>
    <property type="match status" value="1"/>
</dbReference>
<dbReference type="InterPro" id="IPR025723">
    <property type="entry name" value="ArsA/GET3_ATPase-like"/>
</dbReference>
<dbReference type="GO" id="GO:0005524">
    <property type="term" value="F:ATP binding"/>
    <property type="evidence" value="ECO:0007669"/>
    <property type="project" value="InterPro"/>
</dbReference>
<sequence>MAAATVDASELGEDDLVFEPTIQNLIDQETLKYIFVGGKGGVGKSTCSSCIAIRLAEAGRRVLLISTDPAHNLSDAFNQKFGPRPTKVDGLDRLSCMEVDPVVGFEDQLAQLEEQNAELASFLKGFGFSLPGIDEATSFSQIMKLVKSLDFDVTVFDTAPTGHTLRLLQMPDSLNKAIDKIIGLDSSMGGMLSQMGSMMNVGSVLEKLQSAKASIEEVTRIFKNPVQICQAPDAHEMCH</sequence>
<organism evidence="3 4">
    <name type="scientific">Monosiga brevicollis</name>
    <name type="common">Choanoflagellate</name>
    <dbReference type="NCBI Taxonomy" id="81824"/>
    <lineage>
        <taxon>Eukaryota</taxon>
        <taxon>Choanoflagellata</taxon>
        <taxon>Craspedida</taxon>
        <taxon>Salpingoecidae</taxon>
        <taxon>Monosiga</taxon>
    </lineage>
</organism>
<dbReference type="OMA" id="AMANWRR"/>
<dbReference type="EMBL" id="CH991545">
    <property type="protein sequence ID" value="EDQ91208.1"/>
    <property type="molecule type" value="Genomic_DNA"/>
</dbReference>
<dbReference type="Proteomes" id="UP000001357">
    <property type="component" value="Unassembled WGS sequence"/>
</dbReference>
<comment type="similarity">
    <text evidence="1">Belongs to the arsA ATPase family.</text>
</comment>
<dbReference type="InterPro" id="IPR027417">
    <property type="entry name" value="P-loop_NTPase"/>
</dbReference>
<dbReference type="FunCoup" id="A9UT96">
    <property type="interactions" value="1499"/>
</dbReference>
<dbReference type="NCBIfam" id="TIGR00345">
    <property type="entry name" value="GET3_arsA_TRC40"/>
    <property type="match status" value="1"/>
</dbReference>
<reference evidence="3 4" key="1">
    <citation type="journal article" date="2008" name="Nature">
        <title>The genome of the choanoflagellate Monosiga brevicollis and the origin of metazoans.</title>
        <authorList>
            <consortium name="JGI Sequencing"/>
            <person name="King N."/>
            <person name="Westbrook M.J."/>
            <person name="Young S.L."/>
            <person name="Kuo A."/>
            <person name="Abedin M."/>
            <person name="Chapman J."/>
            <person name="Fairclough S."/>
            <person name="Hellsten U."/>
            <person name="Isogai Y."/>
            <person name="Letunic I."/>
            <person name="Marr M."/>
            <person name="Pincus D."/>
            <person name="Putnam N."/>
            <person name="Rokas A."/>
            <person name="Wright K.J."/>
            <person name="Zuzow R."/>
            <person name="Dirks W."/>
            <person name="Good M."/>
            <person name="Goodstein D."/>
            <person name="Lemons D."/>
            <person name="Li W."/>
            <person name="Lyons J.B."/>
            <person name="Morris A."/>
            <person name="Nichols S."/>
            <person name="Richter D.J."/>
            <person name="Salamov A."/>
            <person name="Bork P."/>
            <person name="Lim W.A."/>
            <person name="Manning G."/>
            <person name="Miller W.T."/>
            <person name="McGinnis W."/>
            <person name="Shapiro H."/>
            <person name="Tjian R."/>
            <person name="Grigoriev I.V."/>
            <person name="Rokhsar D."/>
        </authorList>
    </citation>
    <scope>NUCLEOTIDE SEQUENCE [LARGE SCALE GENOMIC DNA]</scope>
    <source>
        <strain evidence="4">MX1 / ATCC 50154</strain>
    </source>
</reference>
<accession>A9UT96</accession>
<dbReference type="Pfam" id="PF02374">
    <property type="entry name" value="ArsA_ATPase"/>
    <property type="match status" value="1"/>
</dbReference>
<dbReference type="STRING" id="81824.A9UT96"/>
<name>A9UT96_MONBE</name>
<dbReference type="eggNOG" id="KOG2825">
    <property type="taxonomic scope" value="Eukaryota"/>
</dbReference>
<evidence type="ECO:0000313" key="4">
    <source>
        <dbReference type="Proteomes" id="UP000001357"/>
    </source>
</evidence>
<evidence type="ECO:0000259" key="2">
    <source>
        <dbReference type="Pfam" id="PF02374"/>
    </source>
</evidence>
<dbReference type="CDD" id="cd02035">
    <property type="entry name" value="ArsA"/>
    <property type="match status" value="1"/>
</dbReference>
<dbReference type="InParanoid" id="A9UT96"/>
<dbReference type="InterPro" id="IPR016300">
    <property type="entry name" value="ATPase_ArsA/GET3"/>
</dbReference>
<feature type="domain" description="ArsA/GET3 Anion-transporting ATPase-like" evidence="2">
    <location>
        <begin position="32"/>
        <end position="227"/>
    </location>
</feature>
<proteinExistence type="inferred from homology"/>
<dbReference type="RefSeq" id="XP_001743630.1">
    <property type="nucleotide sequence ID" value="XM_001743578.1"/>
</dbReference>
<dbReference type="KEGG" id="mbr:MONBRDRAFT_23394"/>
<dbReference type="GO" id="GO:0016887">
    <property type="term" value="F:ATP hydrolysis activity"/>
    <property type="evidence" value="ECO:0007669"/>
    <property type="project" value="InterPro"/>
</dbReference>
<keyword evidence="4" id="KW-1185">Reference proteome</keyword>
<dbReference type="Gene3D" id="3.40.50.300">
    <property type="entry name" value="P-loop containing nucleotide triphosphate hydrolases"/>
    <property type="match status" value="1"/>
</dbReference>
<gene>
    <name evidence="3" type="ORF">MONBRDRAFT_23394</name>
</gene>
<protein>
    <recommendedName>
        <fullName evidence="2">ArsA/GET3 Anion-transporting ATPase-like domain-containing protein</fullName>
    </recommendedName>
</protein>